<dbReference type="SUPFAM" id="SSF90123">
    <property type="entry name" value="ABC transporter transmembrane region"/>
    <property type="match status" value="1"/>
</dbReference>
<feature type="transmembrane region" description="Helical" evidence="4">
    <location>
        <begin position="124"/>
        <end position="143"/>
    </location>
</feature>
<evidence type="ECO:0000256" key="4">
    <source>
        <dbReference type="SAM" id="Phobius"/>
    </source>
</evidence>
<evidence type="ECO:0000313" key="6">
    <source>
        <dbReference type="Proteomes" id="UP001642484"/>
    </source>
</evidence>
<accession>A0ABP0K2S9</accession>
<organism evidence="5 6">
    <name type="scientific">Durusdinium trenchii</name>
    <dbReference type="NCBI Taxonomy" id="1381693"/>
    <lineage>
        <taxon>Eukaryota</taxon>
        <taxon>Sar</taxon>
        <taxon>Alveolata</taxon>
        <taxon>Dinophyceae</taxon>
        <taxon>Suessiales</taxon>
        <taxon>Symbiodiniaceae</taxon>
        <taxon>Durusdinium</taxon>
    </lineage>
</organism>
<proteinExistence type="predicted"/>
<keyword evidence="3 4" id="KW-0472">Membrane</keyword>
<evidence type="ECO:0000313" key="5">
    <source>
        <dbReference type="EMBL" id="CAK9021059.1"/>
    </source>
</evidence>
<sequence>MDEPLLPAHRVPHDLLFRRLGPLVAKGLQLPDLWRLEVDVPQADALLQEKLRRPRPAPELQECGRRAPWTASWDRLPALVQKLCLAYWPDMLPASLFKLAADLLRYVSAYLLSRLLDAMETHEAPITAFLLAWLLPLATLAQAVLVNQYFWHSLRLGAIVRGAMAAALFRRTLGDPMVETD</sequence>
<dbReference type="InterPro" id="IPR036640">
    <property type="entry name" value="ABC1_TM_sf"/>
</dbReference>
<dbReference type="EMBL" id="CAXAMN010007291">
    <property type="protein sequence ID" value="CAK9021059.1"/>
    <property type="molecule type" value="Genomic_DNA"/>
</dbReference>
<protein>
    <recommendedName>
        <fullName evidence="7">ABC transmembrane type-1 domain-containing protein</fullName>
    </recommendedName>
</protein>
<evidence type="ECO:0000256" key="1">
    <source>
        <dbReference type="ARBA" id="ARBA00022692"/>
    </source>
</evidence>
<keyword evidence="6" id="KW-1185">Reference proteome</keyword>
<evidence type="ECO:0000256" key="2">
    <source>
        <dbReference type="ARBA" id="ARBA00022989"/>
    </source>
</evidence>
<keyword evidence="2 4" id="KW-1133">Transmembrane helix</keyword>
<evidence type="ECO:0008006" key="7">
    <source>
        <dbReference type="Google" id="ProtNLM"/>
    </source>
</evidence>
<name>A0ABP0K2S9_9DINO</name>
<dbReference type="Gene3D" id="1.20.1560.10">
    <property type="entry name" value="ABC transporter type 1, transmembrane domain"/>
    <property type="match status" value="1"/>
</dbReference>
<evidence type="ECO:0000256" key="3">
    <source>
        <dbReference type="ARBA" id="ARBA00023136"/>
    </source>
</evidence>
<dbReference type="Proteomes" id="UP001642484">
    <property type="component" value="Unassembled WGS sequence"/>
</dbReference>
<gene>
    <name evidence="5" type="ORF">CCMP2556_LOCUS14308</name>
</gene>
<reference evidence="5 6" key="1">
    <citation type="submission" date="2024-02" db="EMBL/GenBank/DDBJ databases">
        <authorList>
            <person name="Chen Y."/>
            <person name="Shah S."/>
            <person name="Dougan E. K."/>
            <person name="Thang M."/>
            <person name="Chan C."/>
        </authorList>
    </citation>
    <scope>NUCLEOTIDE SEQUENCE [LARGE SCALE GENOMIC DNA]</scope>
</reference>
<comment type="caution">
    <text evidence="5">The sequence shown here is derived from an EMBL/GenBank/DDBJ whole genome shotgun (WGS) entry which is preliminary data.</text>
</comment>
<keyword evidence="1 4" id="KW-0812">Transmembrane</keyword>